<proteinExistence type="predicted"/>
<dbReference type="GO" id="GO:0005975">
    <property type="term" value="P:carbohydrate metabolic process"/>
    <property type="evidence" value="ECO:0007669"/>
    <property type="project" value="InterPro"/>
</dbReference>
<dbReference type="EMBL" id="AGRJ01000156">
    <property type="protein sequence ID" value="EHO50825.1"/>
    <property type="molecule type" value="Genomic_DNA"/>
</dbReference>
<dbReference type="SUPFAM" id="SSF48208">
    <property type="entry name" value="Six-hairpin glycosidases"/>
    <property type="match status" value="1"/>
</dbReference>
<evidence type="ECO:0000313" key="1">
    <source>
        <dbReference type="EMBL" id="EHO50825.1"/>
    </source>
</evidence>
<protein>
    <recommendedName>
        <fullName evidence="3">Glycosyl hydrolase family 8</fullName>
    </recommendedName>
</protein>
<evidence type="ECO:0000313" key="2">
    <source>
        <dbReference type="Proteomes" id="UP000005025"/>
    </source>
</evidence>
<dbReference type="PATRIC" id="fig|797516.3.peg.1616"/>
<accession>H1LGS2</accession>
<dbReference type="STRING" id="797516.HMPREF9104_01800"/>
<dbReference type="Proteomes" id="UP000005025">
    <property type="component" value="Unassembled WGS sequence"/>
</dbReference>
<sequence>MNLMKIFKVSYIKILLILCVVLGSLLGVSACSRKAQVVVPKVSPEVLIPKTLAKKHANSAAERHLLTFIQKKLLTKNGLYTSTVSQSGQSDLASGHDMLSESVGMWLDYLNASKQPQAFRRFYAHAKATFDQGPQFSYRYDPTNHRQYSVNATLDDLRIIKALMVYDALNHTDRYQKEATKRFTVLAKNCIGKGQLVNYYDVAQKRAAKSGSLAYFDLQTLHYFESATANGKKDYQQQLRVVQNGYLGDVFPLYHASFNWERKQYSSANLNTSEALEVLLHLAEVGKFKAASKNWLVFQVSRHALKNSYRITGEVADDGQSVANYALAALIFATIGDRSHYQMAMKLVWGEQIKDKQSPIRGAVSNRKVPIAYSFNNLTALNAAQRE</sequence>
<dbReference type="PROSITE" id="PS51257">
    <property type="entry name" value="PROKAR_LIPOPROTEIN"/>
    <property type="match status" value="1"/>
</dbReference>
<dbReference type="AlphaFoldDB" id="H1LGS2"/>
<dbReference type="InterPro" id="IPR008928">
    <property type="entry name" value="6-hairpin_glycosidase_sf"/>
</dbReference>
<reference evidence="1 2" key="1">
    <citation type="submission" date="2011-09" db="EMBL/GenBank/DDBJ databases">
        <authorList>
            <person name="Weinstock G."/>
            <person name="Sodergren E."/>
            <person name="Clifton S."/>
            <person name="Fulton L."/>
            <person name="Fulton B."/>
            <person name="Courtney L."/>
            <person name="Fronick C."/>
            <person name="Harrison M."/>
            <person name="Strong C."/>
            <person name="Farmer C."/>
            <person name="Delahaunty K."/>
            <person name="Markovic C."/>
            <person name="Hall O."/>
            <person name="Minx P."/>
            <person name="Tomlinson C."/>
            <person name="Mitreva M."/>
            <person name="Hou S."/>
            <person name="Chen J."/>
            <person name="Wollam A."/>
            <person name="Pepin K.H."/>
            <person name="Johnson M."/>
            <person name="Bhonagiri V."/>
            <person name="Zhang X."/>
            <person name="Suruliraj S."/>
            <person name="Warren W."/>
            <person name="Chinwalla A."/>
            <person name="Mardis E.R."/>
            <person name="Wilson R.K."/>
        </authorList>
    </citation>
    <scope>NUCLEOTIDE SEQUENCE [LARGE SCALE GENOMIC DNA]</scope>
    <source>
        <strain evidence="1 2">F0435</strain>
    </source>
</reference>
<evidence type="ECO:0008006" key="3">
    <source>
        <dbReference type="Google" id="ProtNLM"/>
    </source>
</evidence>
<name>H1LGS2_9LACO</name>
<dbReference type="InterPro" id="IPR012341">
    <property type="entry name" value="6hp_glycosidase-like_sf"/>
</dbReference>
<dbReference type="Gene3D" id="1.50.10.10">
    <property type="match status" value="1"/>
</dbReference>
<gene>
    <name evidence="1" type="ORF">HMPREF9104_01800</name>
</gene>
<comment type="caution">
    <text evidence="1">The sequence shown here is derived from an EMBL/GenBank/DDBJ whole genome shotgun (WGS) entry which is preliminary data.</text>
</comment>
<organism evidence="1 2">
    <name type="scientific">Lentilactobacillus kisonensis F0435</name>
    <dbReference type="NCBI Taxonomy" id="797516"/>
    <lineage>
        <taxon>Bacteria</taxon>
        <taxon>Bacillati</taxon>
        <taxon>Bacillota</taxon>
        <taxon>Bacilli</taxon>
        <taxon>Lactobacillales</taxon>
        <taxon>Lactobacillaceae</taxon>
        <taxon>Lentilactobacillus</taxon>
    </lineage>
</organism>
<dbReference type="HOGENOM" id="CLU_062608_1_0_9"/>